<dbReference type="InterPro" id="IPR051611">
    <property type="entry name" value="ECF_transporter_component"/>
</dbReference>
<protein>
    <recommendedName>
        <fullName evidence="9">Energy-coupling factor transport system permease protein</fullName>
    </recommendedName>
</protein>
<name>A0A2G3E7H9_9FIRM</name>
<keyword evidence="3 6" id="KW-0812">Transmembrane</keyword>
<dbReference type="AlphaFoldDB" id="A0A2G3E7H9"/>
<dbReference type="EMBL" id="PDYH01000058">
    <property type="protein sequence ID" value="PHU39130.1"/>
    <property type="molecule type" value="Genomic_DNA"/>
</dbReference>
<evidence type="ECO:0000313" key="8">
    <source>
        <dbReference type="Proteomes" id="UP000224317"/>
    </source>
</evidence>
<dbReference type="Pfam" id="PF02361">
    <property type="entry name" value="CbiQ"/>
    <property type="match status" value="1"/>
</dbReference>
<keyword evidence="5 6" id="KW-0472">Membrane</keyword>
<gene>
    <name evidence="7" type="ORF">CSX00_12455</name>
</gene>
<evidence type="ECO:0000256" key="2">
    <source>
        <dbReference type="ARBA" id="ARBA00022475"/>
    </source>
</evidence>
<feature type="transmembrane region" description="Helical" evidence="6">
    <location>
        <begin position="76"/>
        <end position="98"/>
    </location>
</feature>
<dbReference type="RefSeq" id="WP_099413901.1">
    <property type="nucleotide sequence ID" value="NZ_PDYH01000058.1"/>
</dbReference>
<dbReference type="PANTHER" id="PTHR34857:SF2">
    <property type="entry name" value="SLL0384 PROTEIN"/>
    <property type="match status" value="1"/>
</dbReference>
<feature type="transmembrane region" description="Helical" evidence="6">
    <location>
        <begin position="201"/>
        <end position="222"/>
    </location>
</feature>
<evidence type="ECO:0000313" key="7">
    <source>
        <dbReference type="EMBL" id="PHU39130.1"/>
    </source>
</evidence>
<dbReference type="GO" id="GO:0005886">
    <property type="term" value="C:plasma membrane"/>
    <property type="evidence" value="ECO:0007669"/>
    <property type="project" value="UniProtKB-ARBA"/>
</dbReference>
<dbReference type="InterPro" id="IPR003339">
    <property type="entry name" value="ABC/ECF_trnsptr_transmembrane"/>
</dbReference>
<accession>A0A2G3E7H9</accession>
<dbReference type="PANTHER" id="PTHR34857">
    <property type="entry name" value="SLL0384 PROTEIN"/>
    <property type="match status" value="1"/>
</dbReference>
<feature type="transmembrane region" description="Helical" evidence="6">
    <location>
        <begin position="6"/>
        <end position="24"/>
    </location>
</feature>
<proteinExistence type="predicted"/>
<evidence type="ECO:0000256" key="1">
    <source>
        <dbReference type="ARBA" id="ARBA00004141"/>
    </source>
</evidence>
<evidence type="ECO:0000256" key="6">
    <source>
        <dbReference type="SAM" id="Phobius"/>
    </source>
</evidence>
<evidence type="ECO:0000256" key="4">
    <source>
        <dbReference type="ARBA" id="ARBA00022989"/>
    </source>
</evidence>
<feature type="transmembrane region" description="Helical" evidence="6">
    <location>
        <begin position="29"/>
        <end position="45"/>
    </location>
</feature>
<comment type="subcellular location">
    <subcellularLocation>
        <location evidence="1">Membrane</location>
        <topology evidence="1">Multi-pass membrane protein</topology>
    </subcellularLocation>
</comment>
<dbReference type="Proteomes" id="UP000224317">
    <property type="component" value="Unassembled WGS sequence"/>
</dbReference>
<organism evidence="7 8">
    <name type="scientific">Pseudobutyrivibrio ruminis</name>
    <dbReference type="NCBI Taxonomy" id="46206"/>
    <lineage>
        <taxon>Bacteria</taxon>
        <taxon>Bacillati</taxon>
        <taxon>Bacillota</taxon>
        <taxon>Clostridia</taxon>
        <taxon>Lachnospirales</taxon>
        <taxon>Lachnospiraceae</taxon>
        <taxon>Pseudobutyrivibrio</taxon>
    </lineage>
</organism>
<comment type="caution">
    <text evidence="7">The sequence shown here is derived from an EMBL/GenBank/DDBJ whole genome shotgun (WGS) entry which is preliminary data.</text>
</comment>
<evidence type="ECO:0000256" key="5">
    <source>
        <dbReference type="ARBA" id="ARBA00023136"/>
    </source>
</evidence>
<keyword evidence="2" id="KW-1003">Cell membrane</keyword>
<dbReference type="CDD" id="cd16914">
    <property type="entry name" value="EcfT"/>
    <property type="match status" value="1"/>
</dbReference>
<evidence type="ECO:0000256" key="3">
    <source>
        <dbReference type="ARBA" id="ARBA00022692"/>
    </source>
</evidence>
<sequence>MKALKINPIVIILINVIAPTMYIFLSGKYLQIYLFAFAAALFVLMGRFKRLAGYLIIYGLMMGIYYITLNIKGIEFIGLFIIVIIQSVPCIALASILVSKYNSAQLLSALETMRVPRVLVVAVTITLKYIPTFRREFSYITESMRLRGIGFTWKKPIKSFQYFIIPQLFRCAALAEEVTAAGLVKGIDAPMRRTSYYEEKATFADVAVFALFLIGLAGGFVWKLM</sequence>
<evidence type="ECO:0008006" key="9">
    <source>
        <dbReference type="Google" id="ProtNLM"/>
    </source>
</evidence>
<keyword evidence="4 6" id="KW-1133">Transmembrane helix</keyword>
<keyword evidence="8" id="KW-1185">Reference proteome</keyword>
<feature type="transmembrane region" description="Helical" evidence="6">
    <location>
        <begin position="51"/>
        <end position="69"/>
    </location>
</feature>
<reference evidence="7" key="1">
    <citation type="submission" date="2017-10" db="EMBL/GenBank/DDBJ databases">
        <title>Resolving the taxonomy of Roseburia spp., Eubacterium rectale and Agathobacter spp. through phylogenomic analysis.</title>
        <authorList>
            <person name="Sheridan P.O."/>
            <person name="Walker A.W."/>
            <person name="Duncan S.H."/>
            <person name="Scott K.P."/>
            <person name="Toole P.W.O."/>
            <person name="Luis P."/>
            <person name="Flint H.J."/>
        </authorList>
    </citation>
    <scope>NUCLEOTIDE SEQUENCE [LARGE SCALE GENOMIC DNA]</scope>
    <source>
        <strain evidence="7">JK10</strain>
    </source>
</reference>